<dbReference type="EMBL" id="QBIY01002456">
    <property type="protein sequence ID" value="RXN39234.1"/>
    <property type="molecule type" value="Genomic_DNA"/>
</dbReference>
<evidence type="ECO:0000313" key="2">
    <source>
        <dbReference type="Proteomes" id="UP000290572"/>
    </source>
</evidence>
<organism evidence="1 2">
    <name type="scientific">Labeo rohita</name>
    <name type="common">Indian major carp</name>
    <name type="synonym">Cyprinus rohita</name>
    <dbReference type="NCBI Taxonomy" id="84645"/>
    <lineage>
        <taxon>Eukaryota</taxon>
        <taxon>Metazoa</taxon>
        <taxon>Chordata</taxon>
        <taxon>Craniata</taxon>
        <taxon>Vertebrata</taxon>
        <taxon>Euteleostomi</taxon>
        <taxon>Actinopterygii</taxon>
        <taxon>Neopterygii</taxon>
        <taxon>Teleostei</taxon>
        <taxon>Ostariophysi</taxon>
        <taxon>Cypriniformes</taxon>
        <taxon>Cyprinidae</taxon>
        <taxon>Labeoninae</taxon>
        <taxon>Labeonini</taxon>
        <taxon>Labeo</taxon>
    </lineage>
</organism>
<keyword evidence="2" id="KW-1185">Reference proteome</keyword>
<comment type="caution">
    <text evidence="1">The sequence shown here is derived from an EMBL/GenBank/DDBJ whole genome shotgun (WGS) entry which is preliminary data.</text>
</comment>
<dbReference type="AlphaFoldDB" id="A0A498P6S3"/>
<name>A0A498P6S3_LABRO</name>
<evidence type="ECO:0000313" key="1">
    <source>
        <dbReference type="EMBL" id="RXN39234.1"/>
    </source>
</evidence>
<dbReference type="GO" id="GO:0016787">
    <property type="term" value="F:hydrolase activity"/>
    <property type="evidence" value="ECO:0007669"/>
    <property type="project" value="UniProtKB-KW"/>
</dbReference>
<gene>
    <name evidence="1" type="ORF">ROHU_000380</name>
</gene>
<protein>
    <submittedName>
        <fullName evidence="1">Lactase-phlorizin hydrolase-like protein</fullName>
    </submittedName>
</protein>
<dbReference type="Proteomes" id="UP000290572">
    <property type="component" value="Unassembled WGS sequence"/>
</dbReference>
<sequence>MEPKIMAYVDFISLHMQYNCKLGTPLAKKLMKLQIGSSQKPILMYQLAVENCGGFKNHFQPLNTILGGKR</sequence>
<accession>A0A498P6S3</accession>
<proteinExistence type="predicted"/>
<reference evidence="1 2" key="1">
    <citation type="submission" date="2018-03" db="EMBL/GenBank/DDBJ databases">
        <title>Draft genome sequence of Rohu Carp (Labeo rohita).</title>
        <authorList>
            <person name="Das P."/>
            <person name="Kushwaha B."/>
            <person name="Joshi C.G."/>
            <person name="Kumar D."/>
            <person name="Nagpure N.S."/>
            <person name="Sahoo L."/>
            <person name="Das S.P."/>
            <person name="Bit A."/>
            <person name="Patnaik S."/>
            <person name="Meher P.K."/>
            <person name="Jayasankar P."/>
            <person name="Koringa P.G."/>
            <person name="Patel N.V."/>
            <person name="Hinsu A.T."/>
            <person name="Kumar R."/>
            <person name="Pandey M."/>
            <person name="Agarwal S."/>
            <person name="Srivastava S."/>
            <person name="Singh M."/>
            <person name="Iquebal M.A."/>
            <person name="Jaiswal S."/>
            <person name="Angadi U.B."/>
            <person name="Kumar N."/>
            <person name="Raza M."/>
            <person name="Shah T.M."/>
            <person name="Rai A."/>
            <person name="Jena J.K."/>
        </authorList>
    </citation>
    <scope>NUCLEOTIDE SEQUENCE [LARGE SCALE GENOMIC DNA]</scope>
    <source>
        <strain evidence="1">DASCIFA01</strain>
        <tissue evidence="1">Testis</tissue>
    </source>
</reference>
<keyword evidence="1" id="KW-0378">Hydrolase</keyword>